<feature type="compositionally biased region" description="Gly residues" evidence="1">
    <location>
        <begin position="20"/>
        <end position="29"/>
    </location>
</feature>
<gene>
    <name evidence="2" type="ORF">JKP88DRAFT_317095</name>
</gene>
<proteinExistence type="predicted"/>
<keyword evidence="3" id="KW-1185">Reference proteome</keyword>
<evidence type="ECO:0008006" key="4">
    <source>
        <dbReference type="Google" id="ProtNLM"/>
    </source>
</evidence>
<dbReference type="AlphaFoldDB" id="A0A835YYZ7"/>
<protein>
    <recommendedName>
        <fullName evidence="4">DUF1754-domain-containing protein</fullName>
    </recommendedName>
</protein>
<dbReference type="EMBL" id="JAFCMP010000218">
    <property type="protein sequence ID" value="KAG5183328.1"/>
    <property type="molecule type" value="Genomic_DNA"/>
</dbReference>
<dbReference type="PANTHER" id="PTHR13282">
    <property type="entry name" value="PROTEIN FAM32A"/>
    <property type="match status" value="1"/>
</dbReference>
<feature type="compositionally biased region" description="Low complexity" evidence="1">
    <location>
        <begin position="55"/>
        <end position="73"/>
    </location>
</feature>
<dbReference type="Proteomes" id="UP000664859">
    <property type="component" value="Unassembled WGS sequence"/>
</dbReference>
<evidence type="ECO:0000313" key="2">
    <source>
        <dbReference type="EMBL" id="KAG5183328.1"/>
    </source>
</evidence>
<name>A0A835YYZ7_9STRA</name>
<dbReference type="OrthoDB" id="205403at2759"/>
<accession>A0A835YYZ7</accession>
<comment type="caution">
    <text evidence="2">The sequence shown here is derived from an EMBL/GenBank/DDBJ whole genome shotgun (WGS) entry which is preliminary data.</text>
</comment>
<sequence length="130" mass="13793">MADDYSSVQRGKLSLKADGLFGGGANKGGGNKKRAREGASEEPARSNSAKGSADSVRGAAAPSVSGSSDVDSGLTPAQKRFKEAQLARERQVMRELVKKTHRQRVEEFNQKIAKLTEHNDIPRISAAGNG</sequence>
<reference evidence="2" key="1">
    <citation type="submission" date="2021-02" db="EMBL/GenBank/DDBJ databases">
        <title>First Annotated Genome of the Yellow-green Alga Tribonema minus.</title>
        <authorList>
            <person name="Mahan K.M."/>
        </authorList>
    </citation>
    <scope>NUCLEOTIDE SEQUENCE</scope>
    <source>
        <strain evidence="2">UTEX B ZZ1240</strain>
    </source>
</reference>
<dbReference type="PANTHER" id="PTHR13282:SF6">
    <property type="entry name" value="PROTEIN FAM32A"/>
    <property type="match status" value="1"/>
</dbReference>
<dbReference type="InterPro" id="IPR013865">
    <property type="entry name" value="FAM32A"/>
</dbReference>
<dbReference type="GO" id="GO:0005730">
    <property type="term" value="C:nucleolus"/>
    <property type="evidence" value="ECO:0007669"/>
    <property type="project" value="TreeGrafter"/>
</dbReference>
<dbReference type="Pfam" id="PF08555">
    <property type="entry name" value="FAM32A"/>
    <property type="match status" value="1"/>
</dbReference>
<evidence type="ECO:0000313" key="3">
    <source>
        <dbReference type="Proteomes" id="UP000664859"/>
    </source>
</evidence>
<evidence type="ECO:0000256" key="1">
    <source>
        <dbReference type="SAM" id="MobiDB-lite"/>
    </source>
</evidence>
<feature type="region of interest" description="Disordered" evidence="1">
    <location>
        <begin position="16"/>
        <end position="86"/>
    </location>
</feature>
<organism evidence="2 3">
    <name type="scientific">Tribonema minus</name>
    <dbReference type="NCBI Taxonomy" id="303371"/>
    <lineage>
        <taxon>Eukaryota</taxon>
        <taxon>Sar</taxon>
        <taxon>Stramenopiles</taxon>
        <taxon>Ochrophyta</taxon>
        <taxon>PX clade</taxon>
        <taxon>Xanthophyceae</taxon>
        <taxon>Tribonematales</taxon>
        <taxon>Tribonemataceae</taxon>
        <taxon>Tribonema</taxon>
    </lineage>
</organism>